<feature type="signal peptide" evidence="1">
    <location>
        <begin position="1"/>
        <end position="18"/>
    </location>
</feature>
<dbReference type="RefSeq" id="WP_377125526.1">
    <property type="nucleotide sequence ID" value="NZ_JBHRSD010000026.1"/>
</dbReference>
<organism evidence="2 3">
    <name type="scientific">Pseudoalteromonas fenneropenaei</name>
    <dbReference type="NCBI Taxonomy" id="1737459"/>
    <lineage>
        <taxon>Bacteria</taxon>
        <taxon>Pseudomonadati</taxon>
        <taxon>Pseudomonadota</taxon>
        <taxon>Gammaproteobacteria</taxon>
        <taxon>Alteromonadales</taxon>
        <taxon>Pseudoalteromonadaceae</taxon>
        <taxon>Pseudoalteromonas</taxon>
    </lineage>
</organism>
<evidence type="ECO:0000313" key="2">
    <source>
        <dbReference type="EMBL" id="MFC3033681.1"/>
    </source>
</evidence>
<dbReference type="Proteomes" id="UP001595453">
    <property type="component" value="Unassembled WGS sequence"/>
</dbReference>
<proteinExistence type="predicted"/>
<evidence type="ECO:0000256" key="1">
    <source>
        <dbReference type="SAM" id="SignalP"/>
    </source>
</evidence>
<evidence type="ECO:0000313" key="3">
    <source>
        <dbReference type="Proteomes" id="UP001595453"/>
    </source>
</evidence>
<sequence length="171" mass="19038">MRLLLKWLLFAGMSLAVAQVFALSSANLQQSNTPLSVALLNSPYPPYVLSPEQGSGIVLDILRAYSEATGQPLKIQYAPEVRTLKLIQTQQVDARIESETWFLGTSQHCWSLPLLPVEDVVVTSSDTSFQHIEQLRGAIFLAVLVTLIRHLKTQWRQARLNGVIIILNLSC</sequence>
<dbReference type="EMBL" id="JBHRSD010000026">
    <property type="protein sequence ID" value="MFC3033681.1"/>
    <property type="molecule type" value="Genomic_DNA"/>
</dbReference>
<keyword evidence="1" id="KW-0732">Signal</keyword>
<protein>
    <recommendedName>
        <fullName evidence="4">Solute-binding protein family 3/N-terminal domain-containing protein</fullName>
    </recommendedName>
</protein>
<evidence type="ECO:0008006" key="4">
    <source>
        <dbReference type="Google" id="ProtNLM"/>
    </source>
</evidence>
<keyword evidence="3" id="KW-1185">Reference proteome</keyword>
<dbReference type="SUPFAM" id="SSF53850">
    <property type="entry name" value="Periplasmic binding protein-like II"/>
    <property type="match status" value="1"/>
</dbReference>
<comment type="caution">
    <text evidence="2">The sequence shown here is derived from an EMBL/GenBank/DDBJ whole genome shotgun (WGS) entry which is preliminary data.</text>
</comment>
<reference evidence="3" key="1">
    <citation type="journal article" date="2019" name="Int. J. Syst. Evol. Microbiol.">
        <title>The Global Catalogue of Microorganisms (GCM) 10K type strain sequencing project: providing services to taxonomists for standard genome sequencing and annotation.</title>
        <authorList>
            <consortium name="The Broad Institute Genomics Platform"/>
            <consortium name="The Broad Institute Genome Sequencing Center for Infectious Disease"/>
            <person name="Wu L."/>
            <person name="Ma J."/>
        </authorList>
    </citation>
    <scope>NUCLEOTIDE SEQUENCE [LARGE SCALE GENOMIC DNA]</scope>
    <source>
        <strain evidence="3">KCTC 42730</strain>
    </source>
</reference>
<name>A0ABV7CM81_9GAMM</name>
<feature type="chain" id="PRO_5045612663" description="Solute-binding protein family 3/N-terminal domain-containing protein" evidence="1">
    <location>
        <begin position="19"/>
        <end position="171"/>
    </location>
</feature>
<accession>A0ABV7CM81</accession>
<gene>
    <name evidence="2" type="ORF">ACFOEE_14240</name>
</gene>